<dbReference type="PANTHER" id="PTHR39210:SF1">
    <property type="entry name" value="HEPARIN-SULFATE LYASE"/>
    <property type="match status" value="1"/>
</dbReference>
<dbReference type="PANTHER" id="PTHR39210">
    <property type="entry name" value="HEPARIN-SULFATE LYASE"/>
    <property type="match status" value="1"/>
</dbReference>
<dbReference type="Gene3D" id="2.70.98.70">
    <property type="match status" value="1"/>
</dbReference>
<keyword evidence="2" id="KW-0732">Signal</keyword>
<feature type="domain" description="Heparin-sulfate lyase N-terminal" evidence="6">
    <location>
        <begin position="46"/>
        <end position="220"/>
    </location>
</feature>
<proteinExistence type="predicted"/>
<accession>A0ABY6FPA9</accession>
<gene>
    <name evidence="7" type="ORF">N9A08_10100</name>
</gene>
<organism evidence="7 8">
    <name type="scientific">Arthrobacter koreensis</name>
    <dbReference type="NCBI Taxonomy" id="199136"/>
    <lineage>
        <taxon>Bacteria</taxon>
        <taxon>Bacillati</taxon>
        <taxon>Actinomycetota</taxon>
        <taxon>Actinomycetes</taxon>
        <taxon>Micrococcales</taxon>
        <taxon>Micrococcaceae</taxon>
        <taxon>Arthrobacter</taxon>
    </lineage>
</organism>
<dbReference type="InterPro" id="IPR008929">
    <property type="entry name" value="Chondroitin_lyas"/>
</dbReference>
<dbReference type="RefSeq" id="WP_263127052.1">
    <property type="nucleotide sequence ID" value="NZ_CP106856.1"/>
</dbReference>
<dbReference type="Pfam" id="PF07940">
    <property type="entry name" value="Hepar_II_III_C"/>
    <property type="match status" value="1"/>
</dbReference>
<evidence type="ECO:0000256" key="1">
    <source>
        <dbReference type="ARBA" id="ARBA00004418"/>
    </source>
</evidence>
<evidence type="ECO:0000313" key="8">
    <source>
        <dbReference type="Proteomes" id="UP001063368"/>
    </source>
</evidence>
<name>A0ABY6FPA9_9MICC</name>
<dbReference type="InterPro" id="IPR012480">
    <property type="entry name" value="Hepar_II_III_C"/>
</dbReference>
<protein>
    <submittedName>
        <fullName evidence="7">Heparinase II/III family protein</fullName>
    </submittedName>
</protein>
<keyword evidence="4" id="KW-0456">Lyase</keyword>
<dbReference type="InterPro" id="IPR031680">
    <property type="entry name" value="Hepar_II_III_N"/>
</dbReference>
<sequence length="968" mass="107871">MIALYKHVNYDVCLRQAFGGLFSPHSSDTQQASAILNGSLTMRPHRTWMLPKSITWEENPFEQRNWVFQFHTLRWMEPVRRTAMAGDTAAKAFWVETCKSWIRQNPPGAGKTRYAWGDMVDGIRALVMAFGLPMMRGEDHEWLSNALWQHGEWLADPSHLGHSNHALHQHQGLLVVGRVFDYQPWVDLAVKRMMDLFDESFDDQGVNAEGSIAYHRLNFDWWETAFTRLDLEGIERPENASRLKLALTELAYATKPNGQFERIGDTDVGGPTGLDSPELTYVLTKGADGRAPSDLTKVYKAGYVFGRSGWGEFERSFEKETFYSVSYGSANRVHGHQDGSSLTLHSEGSPWLVDAGKYAYVKDKMRDYCVRRLGHNVVHVENVPYDPKSVVTLDHYSLSDEVDDYKFTDKGYAGVTLSRRLIYVRGGDFFVVIDTVRSRRQVTAHQRWHLDHGTQAEQKKNGFSLRRKAGQASIRWLGKMPALSAVRGREEPWDGWMATDWMEKKETTVLSASRTGDRFRFVTVLGAGRDSSPGPEAVSMASQGIDTVMRVSTGRTTWSVRISSETVEVGRGPGVFLQPRIENPLGMALANIRHAIASVDNTAPLIPDSFSPAYWESLRTWVRAERGDSYHRRMMALERLVEYSLSQSRVVEIDNGLRAAILDLASTDLNFGGLISSTNLGIQREPFVSWSAHNRVVSETYGMPVISVPDGEPLSLPSGETNLLSVEMGGLTLPVALGRGSTDVLSVRFHGALNREKVTLPIFRGLTSEGAKGNHYAVFQDPSLDLSSNVNLAWFLGTVDIDLHQRISVLIKQIARDLGAKHVVLSGSSGGGFTALQVGAHIPEAAVLVFNPQTIVGSYHISRVGPALSACFGDAETPLDDPVLAPRLSVIQRYRMLNSLPKVLYVQNAGDVHHVRHHMGPFTDLIRNRSDAHEVEFVNVDWGKGHVSPSSVIYDAFLEKVLIRAMAT</sequence>
<comment type="subcellular location">
    <subcellularLocation>
        <location evidence="1">Periplasm</location>
    </subcellularLocation>
</comment>
<evidence type="ECO:0000259" key="6">
    <source>
        <dbReference type="Pfam" id="PF16889"/>
    </source>
</evidence>
<evidence type="ECO:0000256" key="2">
    <source>
        <dbReference type="ARBA" id="ARBA00022729"/>
    </source>
</evidence>
<dbReference type="Pfam" id="PF16889">
    <property type="entry name" value="Hepar_II_III_N"/>
    <property type="match status" value="1"/>
</dbReference>
<dbReference type="SUPFAM" id="SSF53474">
    <property type="entry name" value="alpha/beta-Hydrolases"/>
    <property type="match status" value="1"/>
</dbReference>
<keyword evidence="3" id="KW-0574">Periplasm</keyword>
<evidence type="ECO:0000256" key="4">
    <source>
        <dbReference type="ARBA" id="ARBA00023239"/>
    </source>
</evidence>
<dbReference type="InterPro" id="IPR029058">
    <property type="entry name" value="AB_hydrolase_fold"/>
</dbReference>
<dbReference type="SUPFAM" id="SSF48230">
    <property type="entry name" value="Chondroitin AC/alginate lyase"/>
    <property type="match status" value="1"/>
</dbReference>
<dbReference type="EMBL" id="CP106856">
    <property type="protein sequence ID" value="UYB34992.1"/>
    <property type="molecule type" value="Genomic_DNA"/>
</dbReference>
<reference evidence="7" key="1">
    <citation type="submission" date="2022-09" db="EMBL/GenBank/DDBJ databases">
        <authorList>
            <person name="Li D."/>
            <person name="Cheng J."/>
            <person name="Li Y."/>
        </authorList>
    </citation>
    <scope>NUCLEOTIDE SEQUENCE</scope>
    <source>
        <strain evidence="7">DL</strain>
    </source>
</reference>
<evidence type="ECO:0000256" key="3">
    <source>
        <dbReference type="ARBA" id="ARBA00022764"/>
    </source>
</evidence>
<dbReference type="Proteomes" id="UP001063368">
    <property type="component" value="Chromosome"/>
</dbReference>
<keyword evidence="8" id="KW-1185">Reference proteome</keyword>
<evidence type="ECO:0000313" key="7">
    <source>
        <dbReference type="EMBL" id="UYB34992.1"/>
    </source>
</evidence>
<feature type="domain" description="Heparinase II/III-like C-terminal" evidence="5">
    <location>
        <begin position="307"/>
        <end position="476"/>
    </location>
</feature>
<evidence type="ECO:0000259" key="5">
    <source>
        <dbReference type="Pfam" id="PF07940"/>
    </source>
</evidence>
<dbReference type="Gene3D" id="1.50.10.100">
    <property type="entry name" value="Chondroitin AC/alginate lyase"/>
    <property type="match status" value="1"/>
</dbReference>